<geneLocation type="plasmid" evidence="2 3">
    <name>pRh5Ap-243</name>
</geneLocation>
<dbReference type="InterPro" id="IPR058714">
    <property type="entry name" value="LpqS"/>
</dbReference>
<dbReference type="EMBL" id="CP063452">
    <property type="protein sequence ID" value="QOW01636.1"/>
    <property type="molecule type" value="Genomic_DNA"/>
</dbReference>
<proteinExistence type="predicted"/>
<keyword evidence="1" id="KW-0472">Membrane</keyword>
<keyword evidence="1" id="KW-0812">Transmembrane</keyword>
<dbReference type="RefSeq" id="WP_006554855.1">
    <property type="nucleotide sequence ID" value="NZ_CP022208.1"/>
</dbReference>
<keyword evidence="1" id="KW-1133">Transmembrane helix</keyword>
<accession>A0A7M2XV40</accession>
<gene>
    <name evidence="2" type="ORF">INP59_26075</name>
</gene>
<evidence type="ECO:0000313" key="3">
    <source>
        <dbReference type="Proteomes" id="UP000593818"/>
    </source>
</evidence>
<evidence type="ECO:0000313" key="2">
    <source>
        <dbReference type="EMBL" id="QOW01636.1"/>
    </source>
</evidence>
<evidence type="ECO:0000256" key="1">
    <source>
        <dbReference type="SAM" id="Phobius"/>
    </source>
</evidence>
<feature type="transmembrane region" description="Helical" evidence="1">
    <location>
        <begin position="90"/>
        <end position="114"/>
    </location>
</feature>
<reference evidence="2 3" key="1">
    <citation type="submission" date="2020-10" db="EMBL/GenBank/DDBJ databases">
        <title>Whole genome sequence of oil-degrading bacteria Rhodococcus pyridinivorans strain 5Ap.</title>
        <authorList>
            <person name="Akhremchuk A.E."/>
            <person name="Valentovich L.N."/>
            <person name="Charniauskaya M.I."/>
            <person name="Bukliarevich H.A."/>
            <person name="Titok M.A."/>
        </authorList>
    </citation>
    <scope>NUCLEOTIDE SEQUENCE [LARGE SCALE GENOMIC DNA]</scope>
    <source>
        <strain evidence="2 3">5Ap</strain>
        <plasmid evidence="2 3">pRh5Ap-243</plasmid>
    </source>
</reference>
<keyword evidence="3" id="KW-1185">Reference proteome</keyword>
<keyword evidence="2" id="KW-0614">Plasmid</keyword>
<evidence type="ECO:0008006" key="4">
    <source>
        <dbReference type="Google" id="ProtNLM"/>
    </source>
</evidence>
<protein>
    <recommendedName>
        <fullName evidence="4">Lipoprotein LpqS</fullName>
    </recommendedName>
</protein>
<dbReference type="Proteomes" id="UP000593818">
    <property type="component" value="Plasmid pRh5Ap-243"/>
</dbReference>
<organism evidence="2 3">
    <name type="scientific">Rhodococcus pyridinivorans</name>
    <dbReference type="NCBI Taxonomy" id="103816"/>
    <lineage>
        <taxon>Bacteria</taxon>
        <taxon>Bacillati</taxon>
        <taxon>Actinomycetota</taxon>
        <taxon>Actinomycetes</taxon>
        <taxon>Mycobacteriales</taxon>
        <taxon>Nocardiaceae</taxon>
        <taxon>Rhodococcus</taxon>
    </lineage>
</organism>
<dbReference type="Pfam" id="PF26327">
    <property type="entry name" value="LpqS"/>
    <property type="match status" value="1"/>
</dbReference>
<dbReference type="AlphaFoldDB" id="A0A7M2XV40"/>
<dbReference type="GeneID" id="86868622"/>
<sequence>MSAVAIRPPRTRTVIAVAAVLYLLGHTIAQCGLFLAHDHDTDVHVVTTSTAVAAEEHAPGHAHIEQGEHRPHEGHTVVAMPRSDNPLRPLGTAAVLALVALVVMMALMPATLAARAPPDPIPRARSGRTILNTLCINRC</sequence>
<name>A0A7M2XV40_9NOCA</name>